<dbReference type="InterPro" id="IPR008929">
    <property type="entry name" value="Chondroitin_lyas"/>
</dbReference>
<keyword evidence="4" id="KW-0456">Lyase</keyword>
<dbReference type="SUPFAM" id="SSF48230">
    <property type="entry name" value="Chondroitin AC/alginate lyase"/>
    <property type="match status" value="1"/>
</dbReference>
<evidence type="ECO:0000256" key="4">
    <source>
        <dbReference type="ARBA" id="ARBA00023239"/>
    </source>
</evidence>
<evidence type="ECO:0000256" key="3">
    <source>
        <dbReference type="ARBA" id="ARBA00022764"/>
    </source>
</evidence>
<dbReference type="AlphaFoldDB" id="G4HGE7"/>
<evidence type="ECO:0000256" key="1">
    <source>
        <dbReference type="ARBA" id="ARBA00004418"/>
    </source>
</evidence>
<feature type="domain" description="Heparinase II/III-like C-terminal" evidence="7">
    <location>
        <begin position="400"/>
        <end position="548"/>
    </location>
</feature>
<evidence type="ECO:0000256" key="5">
    <source>
        <dbReference type="SAM" id="MobiDB-lite"/>
    </source>
</evidence>
<dbReference type="eggNOG" id="ENOG502Z7XC">
    <property type="taxonomic scope" value="Bacteria"/>
</dbReference>
<gene>
    <name evidence="8" type="ORF">PaelaDRAFT_2934</name>
</gene>
<evidence type="ECO:0000256" key="2">
    <source>
        <dbReference type="ARBA" id="ARBA00022729"/>
    </source>
</evidence>
<reference evidence="8 9" key="1">
    <citation type="submission" date="2011-09" db="EMBL/GenBank/DDBJ databases">
        <title>The draft genome of Paenibacillus lactis 154.</title>
        <authorList>
            <consortium name="US DOE Joint Genome Institute (JGI-PGF)"/>
            <person name="Lucas S."/>
            <person name="Han J."/>
            <person name="Lapidus A."/>
            <person name="Cheng J.-F."/>
            <person name="Goodwin L."/>
            <person name="Pitluck S."/>
            <person name="Peters L."/>
            <person name="Land M.L."/>
            <person name="Hauser L."/>
            <person name="Siebers A."/>
            <person name="Thelen M."/>
            <person name="Hugenholtz P."/>
            <person name="Allgaier M."/>
            <person name="Woyke T.J."/>
        </authorList>
    </citation>
    <scope>NUCLEOTIDE SEQUENCE [LARGE SCALE GENOMIC DNA]</scope>
    <source>
        <strain evidence="8 9">154</strain>
    </source>
</reference>
<dbReference type="PATRIC" id="fig|743719.3.peg.2963"/>
<evidence type="ECO:0000259" key="6">
    <source>
        <dbReference type="Pfam" id="PF05426"/>
    </source>
</evidence>
<dbReference type="Pfam" id="PF07940">
    <property type="entry name" value="Hepar_II_III_C"/>
    <property type="match status" value="1"/>
</dbReference>
<name>G4HGE7_9BACL</name>
<evidence type="ECO:0000259" key="7">
    <source>
        <dbReference type="Pfam" id="PF07940"/>
    </source>
</evidence>
<dbReference type="Gene3D" id="2.70.98.70">
    <property type="match status" value="1"/>
</dbReference>
<dbReference type="PANTHER" id="PTHR39210:SF1">
    <property type="entry name" value="HEPARIN-SULFATE LYASE"/>
    <property type="match status" value="1"/>
</dbReference>
<dbReference type="Pfam" id="PF05426">
    <property type="entry name" value="Alginate_lyase"/>
    <property type="match status" value="1"/>
</dbReference>
<dbReference type="InterPro" id="IPR012480">
    <property type="entry name" value="Hepar_II_III_C"/>
</dbReference>
<evidence type="ECO:0000313" key="8">
    <source>
        <dbReference type="EMBL" id="EHB63820.1"/>
    </source>
</evidence>
<keyword evidence="3" id="KW-0574">Periplasm</keyword>
<feature type="domain" description="Alginate lyase" evidence="6">
    <location>
        <begin position="160"/>
        <end position="309"/>
    </location>
</feature>
<dbReference type="Proteomes" id="UP000003891">
    <property type="component" value="Unassembled WGS sequence"/>
</dbReference>
<proteinExistence type="predicted"/>
<comment type="subcellular location">
    <subcellularLocation>
        <location evidence="1">Periplasm</location>
    </subcellularLocation>
</comment>
<feature type="region of interest" description="Disordered" evidence="5">
    <location>
        <begin position="552"/>
        <end position="571"/>
    </location>
</feature>
<keyword evidence="2" id="KW-0732">Signal</keyword>
<protein>
    <submittedName>
        <fullName evidence="8">Heparinase II/III family protein</fullName>
    </submittedName>
</protein>
<dbReference type="InterPro" id="IPR008397">
    <property type="entry name" value="Alginate_lyase_dom"/>
</dbReference>
<dbReference type="GO" id="GO:0016829">
    <property type="term" value="F:lyase activity"/>
    <property type="evidence" value="ECO:0007669"/>
    <property type="project" value="UniProtKB-KW"/>
</dbReference>
<dbReference type="Gene3D" id="1.50.10.100">
    <property type="entry name" value="Chondroitin AC/alginate lyase"/>
    <property type="match status" value="1"/>
</dbReference>
<dbReference type="PANTHER" id="PTHR39210">
    <property type="entry name" value="HEPARIN-SULFATE LYASE"/>
    <property type="match status" value="1"/>
</dbReference>
<dbReference type="STRING" id="743719.PaelaDRAFT_2934"/>
<sequence>MREFMGIQEKSRRYEWSRETLRLLKAELDEVIASNPEVPEEPGGWWHQYVCPVHHTELIFDPLEANARVYGCPYGCRWEGEPYRGAWFVFKHQAMARYILQAAAVYAGTGERGYSEFGKHLLLRYARQFPLYPVHPDAQPWMLKGRAFHQALTEAIWTTTILRGYLLLRDEGMRFDKAESRIFNEFLHMLESSMTEYHRALTRERGNPENNYTAWLIAALFCIYAVQGDKLKMRELIRCEGGLKHHMSIAVRPDQLEFERSVYYHVFVLRAYLIAAEMGSRLGEDVYALTGGDGQSMEGMLTVLVRLADRNGVLPALHDGPYKRVPYAREIAEIMEIGLTVYENGSYRGLLAAAYRDMNGEQGRIGMLEALLYGKSSWNGTMGGPVSAASAGPVVSSIILPHSGFALLRTEARNGIQALVDFGPHGGSHGHFDKLNLMVHINGAPLSPDRGTVPYGSKLKKAWYLHTACHNTVSIGERSQLPSKGACVRYESSQSCAYVWLRTQEAYEHAVLDRHLLLTEGWLLDWFEVKTEKPEVVDWWFHYIGSGNLVDAGGDHQTRDSDEEPEDDVWPRQLGTEDGYGYVSAKLTHRLRIRRRQLDLGITSETGLSASVSFVPFEGMECVQVESPGTADDPSRKMEGILLRMKGERSRFIAVYRSGDRPVELQWKASKEGGRLTLSDGKSIRSFRMTSQGLKEMVQS</sequence>
<organism evidence="8 9">
    <name type="scientific">Paenibacillus lactis 154</name>
    <dbReference type="NCBI Taxonomy" id="743719"/>
    <lineage>
        <taxon>Bacteria</taxon>
        <taxon>Bacillati</taxon>
        <taxon>Bacillota</taxon>
        <taxon>Bacilli</taxon>
        <taxon>Bacillales</taxon>
        <taxon>Paenibacillaceae</taxon>
        <taxon>Paenibacillus</taxon>
    </lineage>
</organism>
<dbReference type="RefSeq" id="WP_007130103.1">
    <property type="nucleotide sequence ID" value="NZ_AGIP01000006.1"/>
</dbReference>
<evidence type="ECO:0000313" key="9">
    <source>
        <dbReference type="Proteomes" id="UP000003891"/>
    </source>
</evidence>
<dbReference type="GO" id="GO:0042597">
    <property type="term" value="C:periplasmic space"/>
    <property type="evidence" value="ECO:0007669"/>
    <property type="project" value="UniProtKB-SubCell"/>
</dbReference>
<accession>G4HGE7</accession>
<dbReference type="EMBL" id="AGIP01000006">
    <property type="protein sequence ID" value="EHB63820.1"/>
    <property type="molecule type" value="Genomic_DNA"/>
</dbReference>